<keyword evidence="6" id="KW-0676">Redox-active center</keyword>
<evidence type="ECO:0000256" key="4">
    <source>
        <dbReference type="ARBA" id="ARBA00023002"/>
    </source>
</evidence>
<dbReference type="InterPro" id="IPR008255">
    <property type="entry name" value="Pyr_nucl-diS_OxRdtase_2_AS"/>
</dbReference>
<feature type="region of interest" description="Disordered" evidence="7">
    <location>
        <begin position="222"/>
        <end position="241"/>
    </location>
</feature>
<evidence type="ECO:0000313" key="10">
    <source>
        <dbReference type="Proteomes" id="UP000824890"/>
    </source>
</evidence>
<dbReference type="PRINTS" id="PR00469">
    <property type="entry name" value="PNDRDTASEII"/>
</dbReference>
<evidence type="ECO:0000256" key="7">
    <source>
        <dbReference type="SAM" id="MobiDB-lite"/>
    </source>
</evidence>
<sequence>MIHSGSNQSGSAPRSSRRQSPRSICPRGCSISSPIRELCSPTPSSPPERLCLNGSGEGAGGLWNRGISACAVCDGADLIFRNKPLVVIGGGDSAMEEMNFLTKYRSKVYIIHRCDTFRALKIMQQRVLSKPNIEVIWNSSVVETYRNENGKGVLGGLKVKNVVTGDVSDLKMYGLIFAIGHEPATKFLDGQHELDEYGYVVTMPGTTKTSVLLCEADPPVPMPKDTNLDVSNHMLDGRRSE</sequence>
<evidence type="ECO:0000256" key="3">
    <source>
        <dbReference type="ARBA" id="ARBA00022827"/>
    </source>
</evidence>
<dbReference type="Proteomes" id="UP000824890">
    <property type="component" value="Unassembled WGS sequence"/>
</dbReference>
<dbReference type="SUPFAM" id="SSF51905">
    <property type="entry name" value="FAD/NAD(P)-binding domain"/>
    <property type="match status" value="1"/>
</dbReference>
<dbReference type="InterPro" id="IPR023753">
    <property type="entry name" value="FAD/NAD-binding_dom"/>
</dbReference>
<dbReference type="InterPro" id="IPR050097">
    <property type="entry name" value="Ferredoxin-NADP_redctase_2"/>
</dbReference>
<keyword evidence="3" id="KW-0274">FAD</keyword>
<comment type="similarity">
    <text evidence="1">Belongs to the class-II pyridine nucleotide-disulfide oxidoreductase family.</text>
</comment>
<dbReference type="InterPro" id="IPR036188">
    <property type="entry name" value="FAD/NAD-bd_sf"/>
</dbReference>
<proteinExistence type="inferred from homology"/>
<evidence type="ECO:0000313" key="9">
    <source>
        <dbReference type="EMBL" id="KAH0902912.1"/>
    </source>
</evidence>
<evidence type="ECO:0000256" key="1">
    <source>
        <dbReference type="ARBA" id="ARBA00009333"/>
    </source>
</evidence>
<accession>A0ABQ8BDL5</accession>
<dbReference type="Pfam" id="PF07992">
    <property type="entry name" value="Pyr_redox_2"/>
    <property type="match status" value="1"/>
</dbReference>
<reference evidence="9 10" key="1">
    <citation type="submission" date="2021-05" db="EMBL/GenBank/DDBJ databases">
        <title>Genome Assembly of Synthetic Allotetraploid Brassica napus Reveals Homoeologous Exchanges between Subgenomes.</title>
        <authorList>
            <person name="Davis J.T."/>
        </authorList>
    </citation>
    <scope>NUCLEOTIDE SEQUENCE [LARGE SCALE GENOMIC DNA]</scope>
    <source>
        <strain evidence="10">cv. Da-Ae</strain>
        <tissue evidence="9">Seedling</tissue>
    </source>
</reference>
<evidence type="ECO:0000256" key="6">
    <source>
        <dbReference type="ARBA" id="ARBA00023284"/>
    </source>
</evidence>
<dbReference type="PANTHER" id="PTHR48105">
    <property type="entry name" value="THIOREDOXIN REDUCTASE 1-RELATED-RELATED"/>
    <property type="match status" value="1"/>
</dbReference>
<organism evidence="9 10">
    <name type="scientific">Brassica napus</name>
    <name type="common">Rape</name>
    <dbReference type="NCBI Taxonomy" id="3708"/>
    <lineage>
        <taxon>Eukaryota</taxon>
        <taxon>Viridiplantae</taxon>
        <taxon>Streptophyta</taxon>
        <taxon>Embryophyta</taxon>
        <taxon>Tracheophyta</taxon>
        <taxon>Spermatophyta</taxon>
        <taxon>Magnoliopsida</taxon>
        <taxon>eudicotyledons</taxon>
        <taxon>Gunneridae</taxon>
        <taxon>Pentapetalae</taxon>
        <taxon>rosids</taxon>
        <taxon>malvids</taxon>
        <taxon>Brassicales</taxon>
        <taxon>Brassicaceae</taxon>
        <taxon>Brassiceae</taxon>
        <taxon>Brassica</taxon>
    </lineage>
</organism>
<gene>
    <name evidence="9" type="ORF">HID58_042415</name>
</gene>
<feature type="region of interest" description="Disordered" evidence="7">
    <location>
        <begin position="1"/>
        <end position="29"/>
    </location>
</feature>
<evidence type="ECO:0000256" key="2">
    <source>
        <dbReference type="ARBA" id="ARBA00022630"/>
    </source>
</evidence>
<protein>
    <recommendedName>
        <fullName evidence="8">FAD/NAD(P)-binding domain-containing protein</fullName>
    </recommendedName>
</protein>
<dbReference type="EMBL" id="JAGKQM010000011">
    <property type="protein sequence ID" value="KAH0902912.1"/>
    <property type="molecule type" value="Genomic_DNA"/>
</dbReference>
<keyword evidence="10" id="KW-1185">Reference proteome</keyword>
<comment type="caution">
    <text evidence="9">The sequence shown here is derived from an EMBL/GenBank/DDBJ whole genome shotgun (WGS) entry which is preliminary data.</text>
</comment>
<keyword evidence="4" id="KW-0560">Oxidoreductase</keyword>
<evidence type="ECO:0000256" key="5">
    <source>
        <dbReference type="ARBA" id="ARBA00023157"/>
    </source>
</evidence>
<feature type="domain" description="FAD/NAD(P)-binding" evidence="8">
    <location>
        <begin position="62"/>
        <end position="202"/>
    </location>
</feature>
<keyword evidence="2" id="KW-0285">Flavoprotein</keyword>
<name>A0ABQ8BDL5_BRANA</name>
<keyword evidence="5" id="KW-1015">Disulfide bond</keyword>
<dbReference type="Gene3D" id="3.50.50.60">
    <property type="entry name" value="FAD/NAD(P)-binding domain"/>
    <property type="match status" value="1"/>
</dbReference>
<dbReference type="PROSITE" id="PS00573">
    <property type="entry name" value="PYRIDINE_REDOX_2"/>
    <property type="match status" value="1"/>
</dbReference>
<evidence type="ECO:0000259" key="8">
    <source>
        <dbReference type="Pfam" id="PF07992"/>
    </source>
</evidence>